<dbReference type="AlphaFoldDB" id="A0A229S7P3"/>
<keyword evidence="4" id="KW-0804">Transcription</keyword>
<dbReference type="InterPro" id="IPR036388">
    <property type="entry name" value="WH-like_DNA-bd_sf"/>
</dbReference>
<dbReference type="InterPro" id="IPR036390">
    <property type="entry name" value="WH_DNA-bd_sf"/>
</dbReference>
<dbReference type="Gene3D" id="1.10.10.10">
    <property type="entry name" value="Winged helix-like DNA-binding domain superfamily/Winged helix DNA-binding domain"/>
    <property type="match status" value="1"/>
</dbReference>
<keyword evidence="7" id="KW-1185">Reference proteome</keyword>
<dbReference type="Gene3D" id="3.40.190.10">
    <property type="entry name" value="Periplasmic binding protein-like II"/>
    <property type="match status" value="2"/>
</dbReference>
<dbReference type="GO" id="GO:0003700">
    <property type="term" value="F:DNA-binding transcription factor activity"/>
    <property type="evidence" value="ECO:0007669"/>
    <property type="project" value="InterPro"/>
</dbReference>
<evidence type="ECO:0000313" key="6">
    <source>
        <dbReference type="EMBL" id="OXM54936.1"/>
    </source>
</evidence>
<organism evidence="6 7">
    <name type="scientific">Amycolatopsis alba DSM 44262</name>
    <dbReference type="NCBI Taxonomy" id="1125972"/>
    <lineage>
        <taxon>Bacteria</taxon>
        <taxon>Bacillati</taxon>
        <taxon>Actinomycetota</taxon>
        <taxon>Actinomycetes</taxon>
        <taxon>Pseudonocardiales</taxon>
        <taxon>Pseudonocardiaceae</taxon>
        <taxon>Amycolatopsis</taxon>
    </lineage>
</organism>
<dbReference type="EMBL" id="NMQU01000008">
    <property type="protein sequence ID" value="OXM54936.1"/>
    <property type="molecule type" value="Genomic_DNA"/>
</dbReference>
<evidence type="ECO:0000259" key="5">
    <source>
        <dbReference type="PROSITE" id="PS50931"/>
    </source>
</evidence>
<evidence type="ECO:0000256" key="4">
    <source>
        <dbReference type="ARBA" id="ARBA00023163"/>
    </source>
</evidence>
<dbReference type="GO" id="GO:0032993">
    <property type="term" value="C:protein-DNA complex"/>
    <property type="evidence" value="ECO:0007669"/>
    <property type="project" value="TreeGrafter"/>
</dbReference>
<gene>
    <name evidence="6" type="ORF">CFP75_02005</name>
</gene>
<dbReference type="Pfam" id="PF00126">
    <property type="entry name" value="HTH_1"/>
    <property type="match status" value="1"/>
</dbReference>
<reference evidence="6 7" key="1">
    <citation type="submission" date="2017-07" db="EMBL/GenBank/DDBJ databases">
        <title>Amycolatopsis alba DSM 44262 Genome sequencing and assembly.</title>
        <authorList>
            <person name="Kaur N."/>
            <person name="Mayilraj S."/>
        </authorList>
    </citation>
    <scope>NUCLEOTIDE SEQUENCE [LARGE SCALE GENOMIC DNA]</scope>
    <source>
        <strain evidence="6 7">DSM 44262</strain>
    </source>
</reference>
<dbReference type="PRINTS" id="PR00039">
    <property type="entry name" value="HTHLYSR"/>
</dbReference>
<dbReference type="Pfam" id="PF03466">
    <property type="entry name" value="LysR_substrate"/>
    <property type="match status" value="1"/>
</dbReference>
<dbReference type="GO" id="GO:0003677">
    <property type="term" value="F:DNA binding"/>
    <property type="evidence" value="ECO:0007669"/>
    <property type="project" value="UniProtKB-KW"/>
</dbReference>
<dbReference type="PROSITE" id="PS50931">
    <property type="entry name" value="HTH_LYSR"/>
    <property type="match status" value="1"/>
</dbReference>
<comment type="similarity">
    <text evidence="1">Belongs to the LysR transcriptional regulatory family.</text>
</comment>
<evidence type="ECO:0000313" key="7">
    <source>
        <dbReference type="Proteomes" id="UP000215563"/>
    </source>
</evidence>
<protein>
    <submittedName>
        <fullName evidence="6">LysR family transcriptional regulator</fullName>
    </submittedName>
</protein>
<keyword evidence="2" id="KW-0805">Transcription regulation</keyword>
<dbReference type="PANTHER" id="PTHR30346:SF30">
    <property type="entry name" value="SMALL NEUTRAL PROTEASE REGULATORY PROTEIN"/>
    <property type="match status" value="1"/>
</dbReference>
<comment type="caution">
    <text evidence="6">The sequence shown here is derived from an EMBL/GenBank/DDBJ whole genome shotgun (WGS) entry which is preliminary data.</text>
</comment>
<feature type="domain" description="HTH lysR-type" evidence="5">
    <location>
        <begin position="3"/>
        <end position="60"/>
    </location>
</feature>
<accession>A0A229S7P3</accession>
<evidence type="ECO:0000256" key="3">
    <source>
        <dbReference type="ARBA" id="ARBA00023125"/>
    </source>
</evidence>
<proteinExistence type="inferred from homology"/>
<dbReference type="SUPFAM" id="SSF53850">
    <property type="entry name" value="Periplasmic binding protein-like II"/>
    <property type="match status" value="1"/>
</dbReference>
<evidence type="ECO:0000256" key="2">
    <source>
        <dbReference type="ARBA" id="ARBA00023015"/>
    </source>
</evidence>
<dbReference type="SUPFAM" id="SSF46785">
    <property type="entry name" value="Winged helix' DNA-binding domain"/>
    <property type="match status" value="1"/>
</dbReference>
<dbReference type="InterPro" id="IPR005119">
    <property type="entry name" value="LysR_subst-bd"/>
</dbReference>
<dbReference type="PANTHER" id="PTHR30346">
    <property type="entry name" value="TRANSCRIPTIONAL DUAL REGULATOR HCAR-RELATED"/>
    <property type="match status" value="1"/>
</dbReference>
<evidence type="ECO:0000256" key="1">
    <source>
        <dbReference type="ARBA" id="ARBA00009437"/>
    </source>
</evidence>
<dbReference type="OrthoDB" id="3171102at2"/>
<keyword evidence="3" id="KW-0238">DNA-binding</keyword>
<name>A0A229S7P3_AMYAL</name>
<sequence length="301" mass="33050">MELTLRHLALAVAVADAGGIRRAAMTIGVAQPGVTAQLKRIEQYLGAELFERRAEGVVPTTLGMQFVAEARDLLARFDELVSSARELGRGVDPSRTLRVGATDSRHLPRIMSAFVELLPDCEHETFVVGESDEALAAAEEGRWDVVVITEHAYHSRPRLGGFLDHDLGREALFVALSAGHRLASRQSVSLSDLAGEIWAKSLDQSEDEWRSLQEACIRVGFSPRLRHRGVDRVSTETLVRLGQTVALMSPHEPTGDGVVLVRLSDPGLWRRTRLLWLPDSPIAPLAERLPDLLRPAGERTG</sequence>
<dbReference type="Proteomes" id="UP000215563">
    <property type="component" value="Unassembled WGS sequence"/>
</dbReference>
<dbReference type="InterPro" id="IPR000847">
    <property type="entry name" value="LysR_HTH_N"/>
</dbReference>